<name>A0A6N7EMY4_9MICO</name>
<dbReference type="InterPro" id="IPR005561">
    <property type="entry name" value="ANTAR"/>
</dbReference>
<evidence type="ECO:0000256" key="2">
    <source>
        <dbReference type="ARBA" id="ARBA00022777"/>
    </source>
</evidence>
<evidence type="ECO:0000256" key="1">
    <source>
        <dbReference type="ARBA" id="ARBA00022679"/>
    </source>
</evidence>
<dbReference type="InterPro" id="IPR029016">
    <property type="entry name" value="GAF-like_dom_sf"/>
</dbReference>
<reference evidence="6 7" key="1">
    <citation type="submission" date="2019-10" db="EMBL/GenBank/DDBJ databases">
        <title>Georgenia wutianyii sp. nov. and Georgenia yuyongxinii sp. nov. isolated from plateau pika (Ochotona curzoniae) in the Qinghai-Tibet plateau of China.</title>
        <authorList>
            <person name="Tian Z."/>
        </authorList>
    </citation>
    <scope>NUCLEOTIDE SEQUENCE [LARGE SCALE GENOMIC DNA]</scope>
    <source>
        <strain evidence="6 7">JCM 19765</strain>
    </source>
</reference>
<dbReference type="Pfam" id="PF03861">
    <property type="entry name" value="ANTAR"/>
    <property type="match status" value="1"/>
</dbReference>
<dbReference type="Proteomes" id="UP000437709">
    <property type="component" value="Unassembled WGS sequence"/>
</dbReference>
<keyword evidence="1" id="KW-0808">Transferase</keyword>
<evidence type="ECO:0000313" key="7">
    <source>
        <dbReference type="Proteomes" id="UP000437709"/>
    </source>
</evidence>
<keyword evidence="3" id="KW-0805">Transcription regulation</keyword>
<dbReference type="AlphaFoldDB" id="A0A6N7EMY4"/>
<protein>
    <submittedName>
        <fullName evidence="6">ANTAR domain-containing protein</fullName>
    </submittedName>
</protein>
<dbReference type="GO" id="GO:0003723">
    <property type="term" value="F:RNA binding"/>
    <property type="evidence" value="ECO:0007669"/>
    <property type="project" value="InterPro"/>
</dbReference>
<keyword evidence="7" id="KW-1185">Reference proteome</keyword>
<comment type="caution">
    <text evidence="6">The sequence shown here is derived from an EMBL/GenBank/DDBJ whole genome shotgun (WGS) entry which is preliminary data.</text>
</comment>
<evidence type="ECO:0000256" key="4">
    <source>
        <dbReference type="ARBA" id="ARBA00023163"/>
    </source>
</evidence>
<dbReference type="SUPFAM" id="SSF52172">
    <property type="entry name" value="CheY-like"/>
    <property type="match status" value="1"/>
</dbReference>
<proteinExistence type="predicted"/>
<dbReference type="EMBL" id="WHPC01000038">
    <property type="protein sequence ID" value="MPV37506.1"/>
    <property type="molecule type" value="Genomic_DNA"/>
</dbReference>
<keyword evidence="4" id="KW-0804">Transcription</keyword>
<dbReference type="InterPro" id="IPR036388">
    <property type="entry name" value="WH-like_DNA-bd_sf"/>
</dbReference>
<dbReference type="PROSITE" id="PS50921">
    <property type="entry name" value="ANTAR"/>
    <property type="match status" value="1"/>
</dbReference>
<dbReference type="Gene3D" id="1.10.10.10">
    <property type="entry name" value="Winged helix-like DNA-binding domain superfamily/Winged helix DNA-binding domain"/>
    <property type="match status" value="1"/>
</dbReference>
<dbReference type="SMART" id="SM00065">
    <property type="entry name" value="GAF"/>
    <property type="match status" value="1"/>
</dbReference>
<evidence type="ECO:0000313" key="6">
    <source>
        <dbReference type="EMBL" id="MPV37506.1"/>
    </source>
</evidence>
<dbReference type="SMART" id="SM01012">
    <property type="entry name" value="ANTAR"/>
    <property type="match status" value="1"/>
</dbReference>
<dbReference type="OrthoDB" id="3683444at2"/>
<feature type="domain" description="ANTAR" evidence="5">
    <location>
        <begin position="184"/>
        <end position="245"/>
    </location>
</feature>
<evidence type="ECO:0000259" key="5">
    <source>
        <dbReference type="PROSITE" id="PS50921"/>
    </source>
</evidence>
<dbReference type="SUPFAM" id="SSF55781">
    <property type="entry name" value="GAF domain-like"/>
    <property type="match status" value="1"/>
</dbReference>
<gene>
    <name evidence="6" type="ORF">GB881_10720</name>
</gene>
<keyword evidence="2" id="KW-0418">Kinase</keyword>
<dbReference type="PIRSF" id="PIRSF036625">
    <property type="entry name" value="GAF_ANTAR"/>
    <property type="match status" value="1"/>
</dbReference>
<dbReference type="InterPro" id="IPR003018">
    <property type="entry name" value="GAF"/>
</dbReference>
<sequence>MSAGMSPGRRECRRSGEPVYDHQLFVQTISEFVRTLVRPYDVDTVLNDLAGRLNAVLTITGSGVSLAEEGRIRMVTVIPPELAALEHHEDETQEGPGAAAYRSGKLVAVNDLREVADRWPGYCRVARESGIAATAAIPLALDGDVYGVLSLYSAPPREWPQDDLAAAAVLADIATGYLINASTHHQQEQLNEQLRQALDTRVIIEQAKGVIAEAYTVSVDEAFERIRRHARRHNAKIRDVAEAVVKVGMRL</sequence>
<dbReference type="GO" id="GO:0016301">
    <property type="term" value="F:kinase activity"/>
    <property type="evidence" value="ECO:0007669"/>
    <property type="project" value="UniProtKB-KW"/>
</dbReference>
<organism evidence="6 7">
    <name type="scientific">Georgenia subflava</name>
    <dbReference type="NCBI Taxonomy" id="1622177"/>
    <lineage>
        <taxon>Bacteria</taxon>
        <taxon>Bacillati</taxon>
        <taxon>Actinomycetota</taxon>
        <taxon>Actinomycetes</taxon>
        <taxon>Micrococcales</taxon>
        <taxon>Bogoriellaceae</taxon>
        <taxon>Georgenia</taxon>
    </lineage>
</organism>
<dbReference type="Pfam" id="PF01590">
    <property type="entry name" value="GAF"/>
    <property type="match status" value="1"/>
</dbReference>
<dbReference type="InterPro" id="IPR011006">
    <property type="entry name" value="CheY-like_superfamily"/>
</dbReference>
<evidence type="ECO:0000256" key="3">
    <source>
        <dbReference type="ARBA" id="ARBA00023015"/>
    </source>
</evidence>
<accession>A0A6N7EMY4</accession>
<dbReference type="InterPro" id="IPR012074">
    <property type="entry name" value="GAF_ANTAR"/>
</dbReference>
<dbReference type="Gene3D" id="3.30.450.40">
    <property type="match status" value="1"/>
</dbReference>